<feature type="compositionally biased region" description="Polar residues" evidence="2">
    <location>
        <begin position="415"/>
        <end position="439"/>
    </location>
</feature>
<protein>
    <recommendedName>
        <fullName evidence="3">SH2 domain-containing protein</fullName>
    </recommendedName>
</protein>
<dbReference type="OrthoDB" id="10003345at2759"/>
<feature type="compositionally biased region" description="Basic and acidic residues" evidence="2">
    <location>
        <begin position="678"/>
        <end position="689"/>
    </location>
</feature>
<gene>
    <name evidence="4" type="ORF">BOKJ2_LOCUS8854</name>
</gene>
<accession>A0A811KUF6</accession>
<dbReference type="EMBL" id="CAJFCW020000004">
    <property type="protein sequence ID" value="CAG9113428.1"/>
    <property type="molecule type" value="Genomic_DNA"/>
</dbReference>
<dbReference type="Gene3D" id="3.30.505.10">
    <property type="entry name" value="SH2 domain"/>
    <property type="match status" value="1"/>
</dbReference>
<dbReference type="InterPro" id="IPR000980">
    <property type="entry name" value="SH2"/>
</dbReference>
<dbReference type="SMART" id="SM00252">
    <property type="entry name" value="SH2"/>
    <property type="match status" value="1"/>
</dbReference>
<feature type="region of interest" description="Disordered" evidence="2">
    <location>
        <begin position="43"/>
        <end position="63"/>
    </location>
</feature>
<dbReference type="SUPFAM" id="SSF55550">
    <property type="entry name" value="SH2 domain"/>
    <property type="match status" value="1"/>
</dbReference>
<dbReference type="EMBL" id="CAJFDH010000004">
    <property type="protein sequence ID" value="CAD5220258.1"/>
    <property type="molecule type" value="Genomic_DNA"/>
</dbReference>
<dbReference type="GO" id="GO:0005737">
    <property type="term" value="C:cytoplasm"/>
    <property type="evidence" value="ECO:0007669"/>
    <property type="project" value="TreeGrafter"/>
</dbReference>
<evidence type="ECO:0000256" key="2">
    <source>
        <dbReference type="SAM" id="MobiDB-lite"/>
    </source>
</evidence>
<feature type="compositionally biased region" description="Basic and acidic residues" evidence="2">
    <location>
        <begin position="472"/>
        <end position="486"/>
    </location>
</feature>
<feature type="compositionally biased region" description="Low complexity" evidence="2">
    <location>
        <begin position="151"/>
        <end position="168"/>
    </location>
</feature>
<keyword evidence="5" id="KW-1185">Reference proteome</keyword>
<feature type="compositionally biased region" description="Basic residues" evidence="2">
    <location>
        <begin position="396"/>
        <end position="407"/>
    </location>
</feature>
<proteinExistence type="predicted"/>
<dbReference type="PANTHER" id="PTHR14388">
    <property type="entry name" value="T CELL-SPECIFIC ADAPTER PROTEIN TSAD"/>
    <property type="match status" value="1"/>
</dbReference>
<dbReference type="PANTHER" id="PTHR14388:SF17">
    <property type="entry name" value="SH2 DOMAIN-CONTAINING PROTEIN"/>
    <property type="match status" value="1"/>
</dbReference>
<evidence type="ECO:0000313" key="4">
    <source>
        <dbReference type="EMBL" id="CAD5220258.1"/>
    </source>
</evidence>
<evidence type="ECO:0000256" key="1">
    <source>
        <dbReference type="PROSITE-ProRule" id="PRU00191"/>
    </source>
</evidence>
<evidence type="ECO:0000313" key="5">
    <source>
        <dbReference type="Proteomes" id="UP000614601"/>
    </source>
</evidence>
<feature type="compositionally biased region" description="Basic and acidic residues" evidence="2">
    <location>
        <begin position="317"/>
        <end position="341"/>
    </location>
</feature>
<name>A0A811KUF6_9BILA</name>
<organism evidence="4 5">
    <name type="scientific">Bursaphelenchus okinawaensis</name>
    <dbReference type="NCBI Taxonomy" id="465554"/>
    <lineage>
        <taxon>Eukaryota</taxon>
        <taxon>Metazoa</taxon>
        <taxon>Ecdysozoa</taxon>
        <taxon>Nematoda</taxon>
        <taxon>Chromadorea</taxon>
        <taxon>Rhabditida</taxon>
        <taxon>Tylenchina</taxon>
        <taxon>Tylenchomorpha</taxon>
        <taxon>Aphelenchoidea</taxon>
        <taxon>Aphelenchoididae</taxon>
        <taxon>Bursaphelenchus</taxon>
    </lineage>
</organism>
<comment type="caution">
    <text evidence="4">The sequence shown here is derived from an EMBL/GenBank/DDBJ whole genome shotgun (WGS) entry which is preliminary data.</text>
</comment>
<evidence type="ECO:0000259" key="3">
    <source>
        <dbReference type="PROSITE" id="PS50001"/>
    </source>
</evidence>
<keyword evidence="1" id="KW-0727">SH2 domain</keyword>
<feature type="region of interest" description="Disordered" evidence="2">
    <location>
        <begin position="113"/>
        <end position="132"/>
    </location>
</feature>
<feature type="compositionally biased region" description="Basic and acidic residues" evidence="2">
    <location>
        <begin position="529"/>
        <end position="545"/>
    </location>
</feature>
<dbReference type="PROSITE" id="PS50001">
    <property type="entry name" value="SH2"/>
    <property type="match status" value="1"/>
</dbReference>
<dbReference type="Proteomes" id="UP000614601">
    <property type="component" value="Unassembled WGS sequence"/>
</dbReference>
<dbReference type="Proteomes" id="UP000783686">
    <property type="component" value="Unassembled WGS sequence"/>
</dbReference>
<feature type="compositionally biased region" description="Polar residues" evidence="2">
    <location>
        <begin position="622"/>
        <end position="635"/>
    </location>
</feature>
<feature type="region of interest" description="Disordered" evidence="2">
    <location>
        <begin position="148"/>
        <end position="218"/>
    </location>
</feature>
<feature type="compositionally biased region" description="Basic and acidic residues" evidence="2">
    <location>
        <begin position="440"/>
        <end position="452"/>
    </location>
</feature>
<dbReference type="AlphaFoldDB" id="A0A811KUF6"/>
<feature type="domain" description="SH2" evidence="3">
    <location>
        <begin position="826"/>
        <end position="919"/>
    </location>
</feature>
<feature type="compositionally biased region" description="Low complexity" evidence="2">
    <location>
        <begin position="646"/>
        <end position="675"/>
    </location>
</feature>
<dbReference type="Pfam" id="PF00017">
    <property type="entry name" value="SH2"/>
    <property type="match status" value="1"/>
</dbReference>
<feature type="region of interest" description="Disordered" evidence="2">
    <location>
        <begin position="260"/>
        <end position="698"/>
    </location>
</feature>
<feature type="compositionally biased region" description="Basic and acidic residues" evidence="2">
    <location>
        <begin position="358"/>
        <end position="395"/>
    </location>
</feature>
<sequence length="964" mass="109777">MSALRDILEKMYVEDELLNQLDDEQKQILFIKMREEQIRRWKQHEAEAEEREKQQPPKPRDTRRIQWLTGRDGEVWVWVMGDHPADPSIDDIIEDEARVKARQLAEMELANDRNVTAGAVPTHPPKALHPSISAREEQLKQELRNMRIGGSSSSSFEDNSFSKASSSDDGYKRPGAQYENGYKSQVRYEDSPQHNRKIHSQGDVPYYSQLRRSPPEGIELEDGRRLYIKPTNNILENTVREQFNGSPFRKEAENKLSGTTIVYDRGSDNDDIPPSPRLAEEYGDKRKPNGILNLNNTRARSSPLKDVEQKSTIPLWNREKSSSIDPDTGRQSDEIIRDQRRPSWNTNGSTGGNVVQRFLDEHDPKRRAARDKSPVKLNRSTEESPRRSNSREASPRRRLGSKSRSKSPLKPLRSTESNNMTSVDSESSKNSSPVPTPRQNSRESPFETEKKTSFLVGKFNSRQAKSPPKQLNDQRDDKKHKDLVKDTKRHKEAKEKSPLKASPPCETKDSEGTPTLKRFLNNAGCMPRLRRDSDDKYYASDENVARRSSPPERNSNEAAVDKIRINGQNTPLHNDILKKNGPPPPVPEKPSFLKKKADGKPGETVGKDFVQSTRSYVPGHNPTVTFTPQQVTSPSAGLKPNRNESPVDPVLKTTPTKPKDPSPASSTDGSSSLSPEMQRLRDAQQRLEELLPPQDELEKRQSVILEKLMEEHQRLKEEAEREAERERLAYEDQKRKSKEAEAQIRAIAQKAREQHEKNLRTSTALLPMLHKTQSEDARAQNLRDVVKNMPRPPKPKNREEIIDWFKRQEQSNGAGIDPWTKRPFVWFHGIISRSEADNLLANQPPGAFIVRISERIWGYTVSYVVGGPELKHFLVERIPEGYQFLGTNQVVHKTLQDLVDYHETKPITSKGQECLLYPVGQQDPNSPDYANLFDQLPMASGGYNNGGLLSSRFFQSSPSLTVHR</sequence>
<dbReference type="PRINTS" id="PR00401">
    <property type="entry name" value="SH2DOMAIN"/>
</dbReference>
<dbReference type="InterPro" id="IPR036860">
    <property type="entry name" value="SH2_dom_sf"/>
</dbReference>
<reference evidence="4" key="1">
    <citation type="submission" date="2020-09" db="EMBL/GenBank/DDBJ databases">
        <authorList>
            <person name="Kikuchi T."/>
        </authorList>
    </citation>
    <scope>NUCLEOTIDE SEQUENCE</scope>
    <source>
        <strain evidence="4">SH1</strain>
    </source>
</reference>
<feature type="region of interest" description="Disordered" evidence="2">
    <location>
        <begin position="713"/>
        <end position="738"/>
    </location>
</feature>
<feature type="compositionally biased region" description="Basic and acidic residues" evidence="2">
    <location>
        <begin position="278"/>
        <end position="287"/>
    </location>
</feature>